<reference evidence="2 3" key="1">
    <citation type="submission" date="2019-02" db="EMBL/GenBank/DDBJ databases">
        <authorList>
            <person name="Goldberg S.R."/>
            <person name="Haltli B.A."/>
            <person name="Correa H."/>
            <person name="Russell K.G."/>
        </authorList>
    </citation>
    <scope>NUCLEOTIDE SEQUENCE [LARGE SCALE GENOMIC DNA]</scope>
    <source>
        <strain evidence="2 3">JCM 16186</strain>
    </source>
</reference>
<sequence>MISKKTKYAINALVHLAKRKDEGPIIIAEIAKAENIPQKFLEAILLDLKKAGILASKKGKAGGYYLLKAPEDVNMADVMRLFDGPIALLPCVTYMYYERCEECKDEETCGIRDVFLEVRNKTVSMLKKSTLLEIIRREGKQKRPENED</sequence>
<dbReference type="Proteomes" id="UP000798808">
    <property type="component" value="Unassembled WGS sequence"/>
</dbReference>
<dbReference type="InterPro" id="IPR000944">
    <property type="entry name" value="Tscrpt_reg_Rrf2"/>
</dbReference>
<proteinExistence type="predicted"/>
<evidence type="ECO:0000313" key="3">
    <source>
        <dbReference type="Proteomes" id="UP000798808"/>
    </source>
</evidence>
<evidence type="ECO:0000313" key="2">
    <source>
        <dbReference type="EMBL" id="MTI27384.1"/>
    </source>
</evidence>
<organism evidence="2 3">
    <name type="scientific">Fulvivirga kasyanovii</name>
    <dbReference type="NCBI Taxonomy" id="396812"/>
    <lineage>
        <taxon>Bacteria</taxon>
        <taxon>Pseudomonadati</taxon>
        <taxon>Bacteroidota</taxon>
        <taxon>Cytophagia</taxon>
        <taxon>Cytophagales</taxon>
        <taxon>Fulvivirgaceae</taxon>
        <taxon>Fulvivirga</taxon>
    </lineage>
</organism>
<dbReference type="PANTHER" id="PTHR33221:SF5">
    <property type="entry name" value="HTH-TYPE TRANSCRIPTIONAL REGULATOR ISCR"/>
    <property type="match status" value="1"/>
</dbReference>
<dbReference type="InterPro" id="IPR036390">
    <property type="entry name" value="WH_DNA-bd_sf"/>
</dbReference>
<name>A0ABW9RT70_9BACT</name>
<dbReference type="RefSeq" id="WP_155174385.1">
    <property type="nucleotide sequence ID" value="NZ_BAAAFL010000068.1"/>
</dbReference>
<dbReference type="SUPFAM" id="SSF46785">
    <property type="entry name" value="Winged helix' DNA-binding domain"/>
    <property type="match status" value="1"/>
</dbReference>
<dbReference type="EMBL" id="SMLW01000625">
    <property type="protein sequence ID" value="MTI27384.1"/>
    <property type="molecule type" value="Genomic_DNA"/>
</dbReference>
<gene>
    <name evidence="2" type="ORF">E1163_20680</name>
</gene>
<dbReference type="Gene3D" id="1.10.10.10">
    <property type="entry name" value="Winged helix-like DNA-binding domain superfamily/Winged helix DNA-binding domain"/>
    <property type="match status" value="1"/>
</dbReference>
<dbReference type="PROSITE" id="PS01332">
    <property type="entry name" value="HTH_RRF2_1"/>
    <property type="match status" value="1"/>
</dbReference>
<protein>
    <submittedName>
        <fullName evidence="2">Rrf2 family transcriptional regulator</fullName>
    </submittedName>
</protein>
<dbReference type="Pfam" id="PF02082">
    <property type="entry name" value="Rrf2"/>
    <property type="match status" value="1"/>
</dbReference>
<dbReference type="InterPro" id="IPR030489">
    <property type="entry name" value="TR_Rrf2-type_CS"/>
</dbReference>
<comment type="caution">
    <text evidence="2">The sequence shown here is derived from an EMBL/GenBank/DDBJ whole genome shotgun (WGS) entry which is preliminary data.</text>
</comment>
<dbReference type="InterPro" id="IPR036388">
    <property type="entry name" value="WH-like_DNA-bd_sf"/>
</dbReference>
<dbReference type="NCBIfam" id="TIGR00738">
    <property type="entry name" value="rrf2_super"/>
    <property type="match status" value="1"/>
</dbReference>
<evidence type="ECO:0000256" key="1">
    <source>
        <dbReference type="ARBA" id="ARBA00023125"/>
    </source>
</evidence>
<dbReference type="PANTHER" id="PTHR33221">
    <property type="entry name" value="WINGED HELIX-TURN-HELIX TRANSCRIPTIONAL REGULATOR, RRF2 FAMILY"/>
    <property type="match status" value="1"/>
</dbReference>
<keyword evidence="3" id="KW-1185">Reference proteome</keyword>
<keyword evidence="1" id="KW-0238">DNA-binding</keyword>
<dbReference type="PROSITE" id="PS51197">
    <property type="entry name" value="HTH_RRF2_2"/>
    <property type="match status" value="1"/>
</dbReference>
<accession>A0ABW9RT70</accession>